<protein>
    <recommendedName>
        <fullName evidence="5">Carotenoid biosynthesis protein</fullName>
    </recommendedName>
</protein>
<feature type="compositionally biased region" description="Basic and acidic residues" evidence="1">
    <location>
        <begin position="1"/>
        <end position="11"/>
    </location>
</feature>
<evidence type="ECO:0000313" key="3">
    <source>
        <dbReference type="EMBL" id="GGQ29407.1"/>
    </source>
</evidence>
<evidence type="ECO:0000256" key="2">
    <source>
        <dbReference type="SAM" id="Phobius"/>
    </source>
</evidence>
<sequence>MGHSQQVDRGRSGLGAAGDATEGMRAAGRPAAREGSPVAGGPRVLGPLGCALLLAMVAAQVASGPQPRPILLTSVVVLLLAASAVAFAARAHTFPRAVAAFAAAVLSGYAAEWIGIRTGLPFGPYHYTGVLRPQLGSVPVIVALAWGGMGLAAHATAAAVFPAATAYGRAARVAAGAAALTAWDLFLDPQMLRLDLWVWHDDGPYRGVPLSNFAGWLLVSALVMVLINVIVADPAARSAGLRSVYAVMAFMETVGFAAVFDPPDRLVAATGGACMGVFAVLAWWRGRRAGPA</sequence>
<feature type="transmembrane region" description="Helical" evidence="2">
    <location>
        <begin position="69"/>
        <end position="89"/>
    </location>
</feature>
<feature type="transmembrane region" description="Helical" evidence="2">
    <location>
        <begin position="213"/>
        <end position="231"/>
    </location>
</feature>
<comment type="caution">
    <text evidence="3">The sequence shown here is derived from an EMBL/GenBank/DDBJ whole genome shotgun (WGS) entry which is preliminary data.</text>
</comment>
<evidence type="ECO:0000313" key="4">
    <source>
        <dbReference type="Proteomes" id="UP000611554"/>
    </source>
</evidence>
<dbReference type="EMBL" id="BMQJ01000026">
    <property type="protein sequence ID" value="GGQ29407.1"/>
    <property type="molecule type" value="Genomic_DNA"/>
</dbReference>
<organism evidence="3 4">
    <name type="scientific">Streptosporangium pseudovulgare</name>
    <dbReference type="NCBI Taxonomy" id="35765"/>
    <lineage>
        <taxon>Bacteria</taxon>
        <taxon>Bacillati</taxon>
        <taxon>Actinomycetota</taxon>
        <taxon>Actinomycetes</taxon>
        <taxon>Streptosporangiales</taxon>
        <taxon>Streptosporangiaceae</taxon>
        <taxon>Streptosporangium</taxon>
    </lineage>
</organism>
<proteinExistence type="predicted"/>
<feature type="transmembrane region" description="Helical" evidence="2">
    <location>
        <begin position="266"/>
        <end position="284"/>
    </location>
</feature>
<feature type="region of interest" description="Disordered" evidence="1">
    <location>
        <begin position="1"/>
        <end position="38"/>
    </location>
</feature>
<keyword evidence="2" id="KW-0812">Transmembrane</keyword>
<dbReference type="PANTHER" id="PTHR39419">
    <property type="entry name" value="SLL0814 PROTEIN"/>
    <property type="match status" value="1"/>
</dbReference>
<keyword evidence="4" id="KW-1185">Reference proteome</keyword>
<dbReference type="Pfam" id="PF04240">
    <property type="entry name" value="Caroten_synth"/>
    <property type="match status" value="1"/>
</dbReference>
<feature type="transmembrane region" description="Helical" evidence="2">
    <location>
        <begin position="136"/>
        <end position="161"/>
    </location>
</feature>
<name>A0ABQ2RHJ5_9ACTN</name>
<reference evidence="4" key="1">
    <citation type="journal article" date="2019" name="Int. J. Syst. Evol. Microbiol.">
        <title>The Global Catalogue of Microorganisms (GCM) 10K type strain sequencing project: providing services to taxonomists for standard genome sequencing and annotation.</title>
        <authorList>
            <consortium name="The Broad Institute Genomics Platform"/>
            <consortium name="The Broad Institute Genome Sequencing Center for Infectious Disease"/>
            <person name="Wu L."/>
            <person name="Ma J."/>
        </authorList>
    </citation>
    <scope>NUCLEOTIDE SEQUENCE [LARGE SCALE GENOMIC DNA]</scope>
    <source>
        <strain evidence="4">JCM 3115</strain>
    </source>
</reference>
<dbReference type="PANTHER" id="PTHR39419:SF1">
    <property type="entry name" value="SLL0814 PROTEIN"/>
    <property type="match status" value="1"/>
</dbReference>
<feature type="transmembrane region" description="Helical" evidence="2">
    <location>
        <begin position="243"/>
        <end position="260"/>
    </location>
</feature>
<gene>
    <name evidence="3" type="ORF">GCM10010140_69470</name>
</gene>
<feature type="transmembrane region" description="Helical" evidence="2">
    <location>
        <begin position="44"/>
        <end position="63"/>
    </location>
</feature>
<dbReference type="RefSeq" id="WP_229811926.1">
    <property type="nucleotide sequence ID" value="NZ_BMQJ01000026.1"/>
</dbReference>
<dbReference type="Proteomes" id="UP000611554">
    <property type="component" value="Unassembled WGS sequence"/>
</dbReference>
<feature type="transmembrane region" description="Helical" evidence="2">
    <location>
        <begin position="173"/>
        <end position="193"/>
    </location>
</feature>
<keyword evidence="2" id="KW-1133">Transmembrane helix</keyword>
<evidence type="ECO:0008006" key="5">
    <source>
        <dbReference type="Google" id="ProtNLM"/>
    </source>
</evidence>
<evidence type="ECO:0000256" key="1">
    <source>
        <dbReference type="SAM" id="MobiDB-lite"/>
    </source>
</evidence>
<dbReference type="InterPro" id="IPR007354">
    <property type="entry name" value="CruF-like"/>
</dbReference>
<keyword evidence="2" id="KW-0472">Membrane</keyword>
<feature type="transmembrane region" description="Helical" evidence="2">
    <location>
        <begin position="96"/>
        <end position="116"/>
    </location>
</feature>
<accession>A0ABQ2RHJ5</accession>